<dbReference type="PROSITE" id="PS00107">
    <property type="entry name" value="PROTEIN_KINASE_ATP"/>
    <property type="match status" value="1"/>
</dbReference>
<dbReference type="InterPro" id="IPR050494">
    <property type="entry name" value="Ser_Thr_dual-spec_kinase"/>
</dbReference>
<feature type="domain" description="Protein kinase" evidence="9">
    <location>
        <begin position="137"/>
        <end position="481"/>
    </location>
</feature>
<dbReference type="SMART" id="SM00220">
    <property type="entry name" value="S_TKc"/>
    <property type="match status" value="1"/>
</dbReference>
<feature type="region of interest" description="Disordered" evidence="8">
    <location>
        <begin position="1"/>
        <end position="27"/>
    </location>
</feature>
<feature type="compositionally biased region" description="Low complexity" evidence="8">
    <location>
        <begin position="832"/>
        <end position="851"/>
    </location>
</feature>
<feature type="compositionally biased region" description="Polar residues" evidence="8">
    <location>
        <begin position="743"/>
        <end position="758"/>
    </location>
</feature>
<dbReference type="EMBL" id="BT070830">
    <property type="protein sequence ID" value="ACN40327.1"/>
    <property type="molecule type" value="mRNA"/>
</dbReference>
<evidence type="ECO:0000313" key="10">
    <source>
        <dbReference type="EMBL" id="ACN40327.1"/>
    </source>
</evidence>
<dbReference type="GO" id="GO:0004674">
    <property type="term" value="F:protein serine/threonine kinase activity"/>
    <property type="evidence" value="ECO:0007669"/>
    <property type="project" value="UniProtKB-KW"/>
</dbReference>
<evidence type="ECO:0000256" key="4">
    <source>
        <dbReference type="ARBA" id="ARBA00022741"/>
    </source>
</evidence>
<dbReference type="GO" id="GO:0005737">
    <property type="term" value="C:cytoplasm"/>
    <property type="evidence" value="ECO:0007669"/>
    <property type="project" value="TreeGrafter"/>
</dbReference>
<keyword evidence="3" id="KW-0808">Transferase</keyword>
<dbReference type="PANTHER" id="PTHR24058:SF17">
    <property type="entry name" value="HOMEODOMAIN INTERACTING PROTEIN KINASE, ISOFORM D"/>
    <property type="match status" value="1"/>
</dbReference>
<dbReference type="CDD" id="cd14212">
    <property type="entry name" value="PKc_YAK1"/>
    <property type="match status" value="1"/>
</dbReference>
<dbReference type="PROSITE" id="PS50011">
    <property type="entry name" value="PROTEIN_KINASE_DOM"/>
    <property type="match status" value="1"/>
</dbReference>
<feature type="compositionally biased region" description="Polar residues" evidence="8">
    <location>
        <begin position="696"/>
        <end position="720"/>
    </location>
</feature>
<dbReference type="PANTHER" id="PTHR24058">
    <property type="entry name" value="DUAL SPECIFICITY PROTEIN KINASE"/>
    <property type="match status" value="1"/>
</dbReference>
<dbReference type="Gene3D" id="1.10.510.10">
    <property type="entry name" value="Transferase(Phosphotransferase) domain 1"/>
    <property type="match status" value="1"/>
</dbReference>
<dbReference type="InterPro" id="IPR011009">
    <property type="entry name" value="Kinase-like_dom_sf"/>
</dbReference>
<dbReference type="InterPro" id="IPR000719">
    <property type="entry name" value="Prot_kinase_dom"/>
</dbReference>
<keyword evidence="5" id="KW-0418">Kinase</keyword>
<evidence type="ECO:0000256" key="3">
    <source>
        <dbReference type="ARBA" id="ARBA00022679"/>
    </source>
</evidence>
<evidence type="ECO:0000256" key="5">
    <source>
        <dbReference type="ARBA" id="ARBA00022777"/>
    </source>
</evidence>
<evidence type="ECO:0000256" key="7">
    <source>
        <dbReference type="PROSITE-ProRule" id="PRU10141"/>
    </source>
</evidence>
<dbReference type="AlphaFoldDB" id="C0PR87"/>
<feature type="region of interest" description="Disordered" evidence="8">
    <location>
        <begin position="777"/>
        <end position="875"/>
    </location>
</feature>
<sequence>MNRGGSTVPSSENVVDLQQAGDCSPSKPKWKPGALVFKAYASSTGAVNRSPNGGTMNRPGALRVIVAKPLVVRLTKEIIETYQICNPTFTYSDAFNPKRYLTNPSTGVLNDGTDNENSDLILAVNAVLVNSDSNRRYIVKDILGQGTFGQVAKCWVPETNNHVAIKVIKNQPAYYHQAVVEISILTMLNQNFDPEDKHHIVRILDHFVFQRHLCISFEMLGVNLYELLKLNQYRGISLKLLRLFAKQILDALLVLRDARVIHCDLKPENILLTTRLQSAEIKMIDFGSACMENRTVYSYIQSRFYRSPEVLLGHPYTTAIDMWSFGCIVAELFLGLPLFPGASEYDLIKRMIEILRDQPPDHILRSAKNTSKYFKHVGVSSRLDENRTGEGQQSAYRFLTESEYEAREMKKPESGKRYFNFDTLEDIVVNYPHLNRKKMTEEEIAKENQSRLAFIDFLRGLVEFDPEKRWTPGQAARHPFVTEEAFTCPYMPAPETPRKPVSQIVTVDHNPGSGHWFGAGLSPQVVNMNKGIHFNSPQYQMAPFSYASSYGSLGSHGSYGDGVGLGSSFGSYGDTSNAYMGYCPITPSGLNIQNHGTPGGTSLGASPDTRWRLSQAPPGHALGISPSSGMLRPMSLGASPSQFTPPSSQIQVSSGSPIGSPGRYGPTSPARSGIHVTGLGKAAAVGQYHKRRGFSISGSSHLSPQDNIPQHWQGHQNNLGVNMDVGAGSFVDGNTRGGYPGSPRNSQATSHLQPSRQRGGNGIATASMVSNHQKNSSVYGSGLFGESPTAMETCSEGLESSSSPPDPGDWDPNYSDELLFQEDGSDIISPKSGSSGVVRSGQGSSSSSSSGAGIGRSGRSYPQCQASSSSNPNVQRLNGCQGYVNLEGSPPSAHGMQPGYIRSMSKPLHHGSYSTPQNPLSRLGQQSSQIFQQHFQYQYHPQSMLNPDQQLVSNAFGQLHIHQSSNVGHGQLSNGGRGSGYSLSSTQIDTRAEHTRVSGIGSRISIGAPGHANYPQDHFLESTSQCLPGIPHTQGQGSLTNEISWGRRTGHPFTTLPPSINGRRDYRRIG</sequence>
<dbReference type="PROSITE" id="PS00108">
    <property type="entry name" value="PROTEIN_KINASE_ST"/>
    <property type="match status" value="1"/>
</dbReference>
<dbReference type="Gene3D" id="3.30.200.20">
    <property type="entry name" value="Phosphorylase Kinase, domain 1"/>
    <property type="match status" value="1"/>
</dbReference>
<comment type="similarity">
    <text evidence="1">Belongs to the protein kinase superfamily. CMGC Ser/Thr protein kinase family. MNB/DYRK subfamily.</text>
</comment>
<dbReference type="GO" id="GO:0004713">
    <property type="term" value="F:protein tyrosine kinase activity"/>
    <property type="evidence" value="ECO:0007669"/>
    <property type="project" value="TreeGrafter"/>
</dbReference>
<feature type="binding site" evidence="7">
    <location>
        <position position="166"/>
    </location>
    <ligand>
        <name>ATP</name>
        <dbReference type="ChEBI" id="CHEBI:30616"/>
    </ligand>
</feature>
<evidence type="ECO:0000256" key="6">
    <source>
        <dbReference type="ARBA" id="ARBA00022840"/>
    </source>
</evidence>
<evidence type="ECO:0000259" key="9">
    <source>
        <dbReference type="PROSITE" id="PS50011"/>
    </source>
</evidence>
<dbReference type="SUPFAM" id="SSF56112">
    <property type="entry name" value="Protein kinase-like (PK-like)"/>
    <property type="match status" value="1"/>
</dbReference>
<feature type="region of interest" description="Disordered" evidence="8">
    <location>
        <begin position="695"/>
        <end position="763"/>
    </location>
</feature>
<keyword evidence="2" id="KW-0723">Serine/threonine-protein kinase</keyword>
<feature type="compositionally biased region" description="Polar residues" evidence="8">
    <location>
        <begin position="862"/>
        <end position="875"/>
    </location>
</feature>
<dbReference type="GO" id="GO:0005524">
    <property type="term" value="F:ATP binding"/>
    <property type="evidence" value="ECO:0007669"/>
    <property type="project" value="UniProtKB-UniRule"/>
</dbReference>
<feature type="region of interest" description="Disordered" evidence="8">
    <location>
        <begin position="638"/>
        <end position="674"/>
    </location>
</feature>
<reference evidence="10" key="1">
    <citation type="submission" date="2009-02" db="EMBL/GenBank/DDBJ databases">
        <title>Full length sequence-verified cDNA sequences from Sitka spruce (Picea sitchensis).</title>
        <authorList>
            <person name="Reid K.E."/>
            <person name="Liao N."/>
            <person name="Ralph S."/>
            <person name="Kolosova N."/>
            <person name="Oddy C."/>
            <person name="Moore R."/>
            <person name="Mayo M."/>
            <person name="Wagner S."/>
            <person name="King J."/>
            <person name="Yanchuk A."/>
            <person name="Holt R."/>
            <person name="Jones S."/>
            <person name="Marra M."/>
            <person name="Ritland C.E."/>
            <person name="Ritland K."/>
            <person name="Bohlmann J."/>
        </authorList>
    </citation>
    <scope>NUCLEOTIDE SEQUENCE</scope>
    <source>
        <tissue evidence="10">Green portion of the leader tissue</tissue>
    </source>
</reference>
<dbReference type="OMA" id="YHRHLCI"/>
<dbReference type="Pfam" id="PF00069">
    <property type="entry name" value="Pkinase"/>
    <property type="match status" value="1"/>
</dbReference>
<feature type="compositionally biased region" description="Polar residues" evidence="8">
    <location>
        <begin position="638"/>
        <end position="657"/>
    </location>
</feature>
<dbReference type="InterPro" id="IPR008271">
    <property type="entry name" value="Ser/Thr_kinase_AS"/>
</dbReference>
<evidence type="ECO:0000256" key="1">
    <source>
        <dbReference type="ARBA" id="ARBA00008867"/>
    </source>
</evidence>
<keyword evidence="6 7" id="KW-0067">ATP-binding</keyword>
<dbReference type="FunFam" id="3.30.200.20:FF:000087">
    <property type="entry name" value="Dual specificity tyrosine-phosphorylation-regulated kinase 1A"/>
    <property type="match status" value="1"/>
</dbReference>
<accession>C0PR87</accession>
<organism evidence="10">
    <name type="scientific">Picea sitchensis</name>
    <name type="common">Sitka spruce</name>
    <name type="synonym">Pinus sitchensis</name>
    <dbReference type="NCBI Taxonomy" id="3332"/>
    <lineage>
        <taxon>Eukaryota</taxon>
        <taxon>Viridiplantae</taxon>
        <taxon>Streptophyta</taxon>
        <taxon>Embryophyta</taxon>
        <taxon>Tracheophyta</taxon>
        <taxon>Spermatophyta</taxon>
        <taxon>Pinopsida</taxon>
        <taxon>Pinidae</taxon>
        <taxon>Conifers I</taxon>
        <taxon>Pinales</taxon>
        <taxon>Pinaceae</taxon>
        <taxon>Picea</taxon>
    </lineage>
</organism>
<feature type="compositionally biased region" description="Polar residues" evidence="8">
    <location>
        <begin position="1"/>
        <end position="13"/>
    </location>
</feature>
<evidence type="ECO:0000256" key="8">
    <source>
        <dbReference type="SAM" id="MobiDB-lite"/>
    </source>
</evidence>
<keyword evidence="4 7" id="KW-0547">Nucleotide-binding</keyword>
<evidence type="ECO:0000256" key="2">
    <source>
        <dbReference type="ARBA" id="ARBA00022527"/>
    </source>
</evidence>
<name>C0PR87_PICSI</name>
<proteinExistence type="evidence at transcript level"/>
<protein>
    <recommendedName>
        <fullName evidence="9">Protein kinase domain-containing protein</fullName>
    </recommendedName>
</protein>
<dbReference type="InterPro" id="IPR017441">
    <property type="entry name" value="Protein_kinase_ATP_BS"/>
</dbReference>